<dbReference type="InterPro" id="IPR003399">
    <property type="entry name" value="Mce/MlaD"/>
</dbReference>
<dbReference type="PANTHER" id="PTHR33371">
    <property type="entry name" value="INTERMEMBRANE PHOSPHOLIPID TRANSPORT SYSTEM BINDING PROTEIN MLAD-RELATED"/>
    <property type="match status" value="1"/>
</dbReference>
<accession>A0A2S7KNZ8</accession>
<sequence length="317" mass="34679">MNRSREIKSGILAIAAILLFIFGYNFLKGSNLLNSKRIYYVLYENVDGLAPSAPVTINGLQVGRVEQINFANDQGGLVVTFSVDSDFQFSKESMVEIYSSGFISGNNLGIKPKYDINNIAVSGDTLTGTITKGMLDGLMDTFSPLEGSIRLTLARLDTVLYDIDDILNDETRNDLKSAIASLDATMASVKGITANTKSLLADNRESLDRTIQNLDTTTANFARISDSLAQIETAKIAADLQAVVDDFKQITTRIESGEGTVGKLLYDEALYDNLAGASKELEELLADFKENPKRYVHFSVFGKKAQPYEAEPQNPPE</sequence>
<keyword evidence="1" id="KW-0812">Transmembrane</keyword>
<gene>
    <name evidence="3" type="ORF">BST85_05175</name>
</gene>
<reference evidence="3 4" key="1">
    <citation type="submission" date="2016-11" db="EMBL/GenBank/DDBJ databases">
        <title>Trade-off between light-utilization and light-protection in marine flavobacteria.</title>
        <authorList>
            <person name="Kumagai Y."/>
        </authorList>
    </citation>
    <scope>NUCLEOTIDE SEQUENCE [LARGE SCALE GENOMIC DNA]</scope>
    <source>
        <strain evidence="3 4">NBRC 107741</strain>
    </source>
</reference>
<proteinExistence type="predicted"/>
<feature type="transmembrane region" description="Helical" evidence="1">
    <location>
        <begin position="7"/>
        <end position="27"/>
    </location>
</feature>
<dbReference type="PROSITE" id="PS50192">
    <property type="entry name" value="T_SNARE"/>
    <property type="match status" value="1"/>
</dbReference>
<evidence type="ECO:0000259" key="2">
    <source>
        <dbReference type="PROSITE" id="PS50192"/>
    </source>
</evidence>
<comment type="caution">
    <text evidence="3">The sequence shown here is derived from an EMBL/GenBank/DDBJ whole genome shotgun (WGS) entry which is preliminary data.</text>
</comment>
<evidence type="ECO:0000256" key="1">
    <source>
        <dbReference type="SAM" id="Phobius"/>
    </source>
</evidence>
<name>A0A2S7KNZ8_9FLAO</name>
<keyword evidence="1" id="KW-0472">Membrane</keyword>
<keyword evidence="4" id="KW-1185">Reference proteome</keyword>
<protein>
    <submittedName>
        <fullName evidence="3">ABC transporter substrate-binding protein</fullName>
    </submittedName>
</protein>
<dbReference type="EMBL" id="MQUB01000001">
    <property type="protein sequence ID" value="PQB04354.1"/>
    <property type="molecule type" value="Genomic_DNA"/>
</dbReference>
<evidence type="ECO:0000313" key="3">
    <source>
        <dbReference type="EMBL" id="PQB04354.1"/>
    </source>
</evidence>
<organism evidence="3 4">
    <name type="scientific">Aureitalea marina</name>
    <dbReference type="NCBI Taxonomy" id="930804"/>
    <lineage>
        <taxon>Bacteria</taxon>
        <taxon>Pseudomonadati</taxon>
        <taxon>Bacteroidota</taxon>
        <taxon>Flavobacteriia</taxon>
        <taxon>Flavobacteriales</taxon>
        <taxon>Flavobacteriaceae</taxon>
        <taxon>Aureitalea</taxon>
    </lineage>
</organism>
<dbReference type="Pfam" id="PF02470">
    <property type="entry name" value="MlaD"/>
    <property type="match status" value="1"/>
</dbReference>
<dbReference type="InterPro" id="IPR052336">
    <property type="entry name" value="MlaD_Phospholipid_Transporter"/>
</dbReference>
<evidence type="ECO:0000313" key="4">
    <source>
        <dbReference type="Proteomes" id="UP000239800"/>
    </source>
</evidence>
<dbReference type="Proteomes" id="UP000239800">
    <property type="component" value="Unassembled WGS sequence"/>
</dbReference>
<dbReference type="PANTHER" id="PTHR33371:SF4">
    <property type="entry name" value="INTERMEMBRANE PHOSPHOLIPID TRANSPORT SYSTEM BINDING PROTEIN MLAD"/>
    <property type="match status" value="1"/>
</dbReference>
<dbReference type="AlphaFoldDB" id="A0A2S7KNZ8"/>
<feature type="domain" description="T-SNARE coiled-coil homology" evidence="2">
    <location>
        <begin position="169"/>
        <end position="231"/>
    </location>
</feature>
<dbReference type="RefSeq" id="WP_104812282.1">
    <property type="nucleotide sequence ID" value="NZ_MQUB01000001.1"/>
</dbReference>
<keyword evidence="1" id="KW-1133">Transmembrane helix</keyword>
<dbReference type="InterPro" id="IPR000727">
    <property type="entry name" value="T_SNARE_dom"/>
</dbReference>
<dbReference type="OrthoDB" id="9769132at2"/>